<name>A0A2P4PAN7_RHIID</name>
<reference evidence="2 3" key="2">
    <citation type="journal article" date="2018" name="New Phytol.">
        <title>High intraspecific genome diversity in the model arbuscular mycorrhizal symbiont Rhizophagus irregularis.</title>
        <authorList>
            <person name="Chen E.C.H."/>
            <person name="Morin E."/>
            <person name="Beaudet D."/>
            <person name="Noel J."/>
            <person name="Yildirir G."/>
            <person name="Ndikumana S."/>
            <person name="Charron P."/>
            <person name="St-Onge C."/>
            <person name="Giorgi J."/>
            <person name="Kruger M."/>
            <person name="Marton T."/>
            <person name="Ropars J."/>
            <person name="Grigoriev I.V."/>
            <person name="Hainaut M."/>
            <person name="Henrissat B."/>
            <person name="Roux C."/>
            <person name="Martin F."/>
            <person name="Corradi N."/>
        </authorList>
    </citation>
    <scope>NUCLEOTIDE SEQUENCE [LARGE SCALE GENOMIC DNA]</scope>
    <source>
        <strain evidence="2 3">DAOM 197198</strain>
    </source>
</reference>
<accession>A0A2P4PAN7</accession>
<evidence type="ECO:0000313" key="3">
    <source>
        <dbReference type="Proteomes" id="UP000018888"/>
    </source>
</evidence>
<keyword evidence="1" id="KW-0472">Membrane</keyword>
<dbReference type="Proteomes" id="UP000018888">
    <property type="component" value="Unassembled WGS sequence"/>
</dbReference>
<keyword evidence="1" id="KW-0812">Transmembrane</keyword>
<evidence type="ECO:0000313" key="2">
    <source>
        <dbReference type="EMBL" id="POG62450.1"/>
    </source>
</evidence>
<keyword evidence="3" id="KW-1185">Reference proteome</keyword>
<evidence type="ECO:0000256" key="1">
    <source>
        <dbReference type="SAM" id="Phobius"/>
    </source>
</evidence>
<gene>
    <name evidence="2" type="ORF">GLOIN_2v1696175</name>
</gene>
<proteinExistence type="predicted"/>
<feature type="transmembrane region" description="Helical" evidence="1">
    <location>
        <begin position="44"/>
        <end position="62"/>
    </location>
</feature>
<organism evidence="2 3">
    <name type="scientific">Rhizophagus irregularis (strain DAOM 181602 / DAOM 197198 / MUCL 43194)</name>
    <name type="common">Arbuscular mycorrhizal fungus</name>
    <name type="synonym">Glomus intraradices</name>
    <dbReference type="NCBI Taxonomy" id="747089"/>
    <lineage>
        <taxon>Eukaryota</taxon>
        <taxon>Fungi</taxon>
        <taxon>Fungi incertae sedis</taxon>
        <taxon>Mucoromycota</taxon>
        <taxon>Glomeromycotina</taxon>
        <taxon>Glomeromycetes</taxon>
        <taxon>Glomerales</taxon>
        <taxon>Glomeraceae</taxon>
        <taxon>Rhizophagus</taxon>
    </lineage>
</organism>
<keyword evidence="1" id="KW-1133">Transmembrane helix</keyword>
<dbReference type="EMBL" id="AUPC02000300">
    <property type="protein sequence ID" value="POG62450.1"/>
    <property type="molecule type" value="Genomic_DNA"/>
</dbReference>
<dbReference type="AlphaFoldDB" id="A0A2P4PAN7"/>
<feature type="transmembrane region" description="Helical" evidence="1">
    <location>
        <begin position="6"/>
        <end position="23"/>
    </location>
</feature>
<protein>
    <submittedName>
        <fullName evidence="2">Uncharacterized protein</fullName>
    </submittedName>
</protein>
<reference evidence="2 3" key="1">
    <citation type="journal article" date="2013" name="Proc. Natl. Acad. Sci. U.S.A.">
        <title>Genome of an arbuscular mycorrhizal fungus provides insight into the oldest plant symbiosis.</title>
        <authorList>
            <person name="Tisserant E."/>
            <person name="Malbreil M."/>
            <person name="Kuo A."/>
            <person name="Kohler A."/>
            <person name="Symeonidi A."/>
            <person name="Balestrini R."/>
            <person name="Charron P."/>
            <person name="Duensing N."/>
            <person name="Frei Dit Frey N."/>
            <person name="Gianinazzi-Pearson V."/>
            <person name="Gilbert L.B."/>
            <person name="Handa Y."/>
            <person name="Herr J.R."/>
            <person name="Hijri M."/>
            <person name="Koul R."/>
            <person name="Kawaguchi M."/>
            <person name="Krajinski F."/>
            <person name="Lammers P.J."/>
            <person name="Masclaux F.G."/>
            <person name="Murat C."/>
            <person name="Morin E."/>
            <person name="Ndikumana S."/>
            <person name="Pagni M."/>
            <person name="Petitpierre D."/>
            <person name="Requena N."/>
            <person name="Rosikiewicz P."/>
            <person name="Riley R."/>
            <person name="Saito K."/>
            <person name="San Clemente H."/>
            <person name="Shapiro H."/>
            <person name="van Tuinen D."/>
            <person name="Becard G."/>
            <person name="Bonfante P."/>
            <person name="Paszkowski U."/>
            <person name="Shachar-Hill Y.Y."/>
            <person name="Tuskan G.A."/>
            <person name="Young P.W."/>
            <person name="Sanders I.R."/>
            <person name="Henrissat B."/>
            <person name="Rensing S.A."/>
            <person name="Grigoriev I.V."/>
            <person name="Corradi N."/>
            <person name="Roux C."/>
            <person name="Martin F."/>
        </authorList>
    </citation>
    <scope>NUCLEOTIDE SEQUENCE [LARGE SCALE GENOMIC DNA]</scope>
    <source>
        <strain evidence="2 3">DAOM 197198</strain>
    </source>
</reference>
<sequence length="75" mass="9135">MQSIMYRLHSVIIFVYLFSINQLTDNKRASKSRSDMCQQDTILFYDYFCEMIFTVVLASEFYKERLQYLMWLAHV</sequence>
<comment type="caution">
    <text evidence="2">The sequence shown here is derived from an EMBL/GenBank/DDBJ whole genome shotgun (WGS) entry which is preliminary data.</text>
</comment>